<dbReference type="InterPro" id="IPR005797">
    <property type="entry name" value="Cyt_b/b6_N"/>
</dbReference>
<proteinExistence type="predicted"/>
<dbReference type="GO" id="GO:0016020">
    <property type="term" value="C:membrane"/>
    <property type="evidence" value="ECO:0007669"/>
    <property type="project" value="InterPro"/>
</dbReference>
<feature type="transmembrane region" description="Helical" evidence="1">
    <location>
        <begin position="134"/>
        <end position="153"/>
    </location>
</feature>
<feature type="transmembrane region" description="Helical" evidence="1">
    <location>
        <begin position="392"/>
        <end position="413"/>
    </location>
</feature>
<organism evidence="3 4">
    <name type="scientific">Desulfosarcina alkanivorans</name>
    <dbReference type="NCBI Taxonomy" id="571177"/>
    <lineage>
        <taxon>Bacteria</taxon>
        <taxon>Pseudomonadati</taxon>
        <taxon>Thermodesulfobacteriota</taxon>
        <taxon>Desulfobacteria</taxon>
        <taxon>Desulfobacterales</taxon>
        <taxon>Desulfosarcinaceae</taxon>
        <taxon>Desulfosarcina</taxon>
    </lineage>
</organism>
<feature type="transmembrane region" description="Helical" evidence="1">
    <location>
        <begin position="234"/>
        <end position="254"/>
    </location>
</feature>
<dbReference type="Proteomes" id="UP000427906">
    <property type="component" value="Chromosome"/>
</dbReference>
<feature type="domain" description="Cytochrome b/b6 N-terminal region profile" evidence="2">
    <location>
        <begin position="1"/>
        <end position="206"/>
    </location>
</feature>
<evidence type="ECO:0000313" key="3">
    <source>
        <dbReference type="EMBL" id="BBO67581.1"/>
    </source>
</evidence>
<gene>
    <name evidence="3" type="ORF">DSCA_15110</name>
</gene>
<dbReference type="Gene3D" id="1.20.810.10">
    <property type="entry name" value="Cytochrome Bc1 Complex, Chain C"/>
    <property type="match status" value="1"/>
</dbReference>
<sequence>MRSNLLLHFRPPAVKEKTLAFTLSWGLGGMAATLVILQMATGMLLKFIYVPTPVEAYASVQTIVTQVPFGRLVRNLHHWCANLLVVVLMLHMLRVFFTGAFHGPRRFNWVIGLALFAMMLAANLSGYLLPYDQLAYWAVTVCSAMIGYAPGIGGGLLDVLGGGNALGPRTLTFFYAMHTTVIPLLMAGLMGFHFWRIRKAGGLVVPRKPSEAVDEAPNRVPTFPNLLLREVSTALMVTASVLAISIFFDAALSAPANPGLSPNPVRAPWYFAGLQELLLHLHPAVAVSVIPLIAGIFLTGIPYLTYPRTTEGIWFASARGRAQSLRAALAAMVLTPALIGFDALVVKTAPWAAGMSPMVRDGVLPLVLFSFLTGGGVMTMRRRWKATTNETVQAVLVVMVTVLIVLTVVGVFFRGPSMRLTWPL</sequence>
<keyword evidence="4" id="KW-1185">Reference proteome</keyword>
<keyword evidence="1" id="KW-1133">Transmembrane helix</keyword>
<dbReference type="InterPro" id="IPR016174">
    <property type="entry name" value="Di-haem_cyt_TM"/>
</dbReference>
<feature type="transmembrane region" description="Helical" evidence="1">
    <location>
        <begin position="327"/>
        <end position="350"/>
    </location>
</feature>
<dbReference type="EMBL" id="AP021874">
    <property type="protein sequence ID" value="BBO67581.1"/>
    <property type="molecule type" value="Genomic_DNA"/>
</dbReference>
<feature type="transmembrane region" description="Helical" evidence="1">
    <location>
        <begin position="284"/>
        <end position="306"/>
    </location>
</feature>
<accession>A0A5K7YL88</accession>
<dbReference type="PANTHER" id="PTHR19271">
    <property type="entry name" value="CYTOCHROME B"/>
    <property type="match status" value="1"/>
</dbReference>
<dbReference type="AlphaFoldDB" id="A0A5K7YL88"/>
<name>A0A5K7YL88_9BACT</name>
<dbReference type="GO" id="GO:0016491">
    <property type="term" value="F:oxidoreductase activity"/>
    <property type="evidence" value="ECO:0007669"/>
    <property type="project" value="InterPro"/>
</dbReference>
<dbReference type="InterPro" id="IPR027387">
    <property type="entry name" value="Cytb/b6-like_sf"/>
</dbReference>
<keyword evidence="1" id="KW-0812">Transmembrane</keyword>
<dbReference type="KEGG" id="dalk:DSCA_15110"/>
<feature type="transmembrane region" description="Helical" evidence="1">
    <location>
        <begin position="362"/>
        <end position="380"/>
    </location>
</feature>
<dbReference type="SUPFAM" id="SSF81342">
    <property type="entry name" value="Transmembrane di-heme cytochromes"/>
    <property type="match status" value="1"/>
</dbReference>
<dbReference type="GO" id="GO:0009055">
    <property type="term" value="F:electron transfer activity"/>
    <property type="evidence" value="ECO:0007669"/>
    <property type="project" value="InterPro"/>
</dbReference>
<feature type="transmembrane region" description="Helical" evidence="1">
    <location>
        <begin position="173"/>
        <end position="195"/>
    </location>
</feature>
<evidence type="ECO:0000259" key="2">
    <source>
        <dbReference type="PROSITE" id="PS51002"/>
    </source>
</evidence>
<keyword evidence="1" id="KW-0472">Membrane</keyword>
<dbReference type="PANTHER" id="PTHR19271:SF16">
    <property type="entry name" value="CYTOCHROME B"/>
    <property type="match status" value="1"/>
</dbReference>
<evidence type="ECO:0000256" key="1">
    <source>
        <dbReference type="SAM" id="Phobius"/>
    </source>
</evidence>
<dbReference type="Pfam" id="PF00033">
    <property type="entry name" value="Cytochrome_B"/>
    <property type="match status" value="1"/>
</dbReference>
<dbReference type="GO" id="GO:0022904">
    <property type="term" value="P:respiratory electron transport chain"/>
    <property type="evidence" value="ECO:0007669"/>
    <property type="project" value="InterPro"/>
</dbReference>
<evidence type="ECO:0000313" key="4">
    <source>
        <dbReference type="Proteomes" id="UP000427906"/>
    </source>
</evidence>
<feature type="transmembrane region" description="Helical" evidence="1">
    <location>
        <begin position="79"/>
        <end position="97"/>
    </location>
</feature>
<reference evidence="3 4" key="1">
    <citation type="submission" date="2019-11" db="EMBL/GenBank/DDBJ databases">
        <title>Comparative genomics of hydrocarbon-degrading Desulfosarcina strains.</title>
        <authorList>
            <person name="Watanabe M."/>
            <person name="Kojima H."/>
            <person name="Fukui M."/>
        </authorList>
    </citation>
    <scope>NUCLEOTIDE SEQUENCE [LARGE SCALE GENOMIC DNA]</scope>
    <source>
        <strain evidence="3 4">PL12</strain>
    </source>
</reference>
<protein>
    <recommendedName>
        <fullName evidence="2">Cytochrome b/b6 N-terminal region profile domain-containing protein</fullName>
    </recommendedName>
</protein>
<feature type="transmembrane region" description="Helical" evidence="1">
    <location>
        <begin position="20"/>
        <end position="37"/>
    </location>
</feature>
<dbReference type="PROSITE" id="PS51002">
    <property type="entry name" value="CYTB_NTER"/>
    <property type="match status" value="1"/>
</dbReference>
<feature type="transmembrane region" description="Helical" evidence="1">
    <location>
        <begin position="109"/>
        <end position="129"/>
    </location>
</feature>